<keyword evidence="5" id="KW-0028">Amino-acid biosynthesis</keyword>
<name>A0A1Y2SPN1_9GAMM</name>
<dbReference type="PRINTS" id="PR01179">
    <property type="entry name" value="ODADCRBXLASE"/>
</dbReference>
<comment type="subunit">
    <text evidence="5">Homodimer.</text>
</comment>
<dbReference type="UniPathway" id="UPA00034">
    <property type="reaction ID" value="UER00027"/>
</dbReference>
<evidence type="ECO:0000313" key="10">
    <source>
        <dbReference type="EMBL" id="OTA21010.1"/>
    </source>
</evidence>
<dbReference type="InterPro" id="IPR009006">
    <property type="entry name" value="Ala_racemase/Decarboxylase_C"/>
</dbReference>
<dbReference type="InterPro" id="IPR029066">
    <property type="entry name" value="PLP-binding_barrel"/>
</dbReference>
<keyword evidence="11" id="KW-1185">Reference proteome</keyword>
<feature type="active site" description="Proton donor" evidence="7">
    <location>
        <position position="363"/>
    </location>
</feature>
<dbReference type="InterPro" id="IPR022653">
    <property type="entry name" value="De-COase2_pyr-phos_BS"/>
</dbReference>
<dbReference type="NCBIfam" id="TIGR01048">
    <property type="entry name" value="lysA"/>
    <property type="match status" value="1"/>
</dbReference>
<dbReference type="PRINTS" id="PR01181">
    <property type="entry name" value="DAPDCRBXLASE"/>
</dbReference>
<dbReference type="PROSITE" id="PS00879">
    <property type="entry name" value="ODR_DC_2_2"/>
    <property type="match status" value="1"/>
</dbReference>
<evidence type="ECO:0000259" key="9">
    <source>
        <dbReference type="Pfam" id="PF02784"/>
    </source>
</evidence>
<dbReference type="AlphaFoldDB" id="A0A1Y2SPN1"/>
<gene>
    <name evidence="5" type="primary">lysA</name>
    <name evidence="10" type="ORF">Xbed_01004</name>
</gene>
<feature type="binding site" evidence="5">
    <location>
        <begin position="270"/>
        <end position="273"/>
    </location>
    <ligand>
        <name>pyridoxal 5'-phosphate</name>
        <dbReference type="ChEBI" id="CHEBI:597326"/>
    </ligand>
</feature>
<feature type="binding site" evidence="5">
    <location>
        <position position="229"/>
    </location>
    <ligand>
        <name>pyridoxal 5'-phosphate</name>
        <dbReference type="ChEBI" id="CHEBI:597326"/>
    </ligand>
</feature>
<dbReference type="PANTHER" id="PTHR43727">
    <property type="entry name" value="DIAMINOPIMELATE DECARBOXYLASE"/>
    <property type="match status" value="1"/>
</dbReference>
<dbReference type="STRING" id="40578.Xbed_01004"/>
<feature type="domain" description="Orn/DAP/Arg decarboxylase 2 N-terminal" evidence="9">
    <location>
        <begin position="43"/>
        <end position="277"/>
    </location>
</feature>
<dbReference type="GO" id="GO:0008836">
    <property type="term" value="F:diaminopimelate decarboxylase activity"/>
    <property type="evidence" value="ECO:0007669"/>
    <property type="project" value="UniProtKB-UniRule"/>
</dbReference>
<dbReference type="Proteomes" id="UP000194204">
    <property type="component" value="Unassembled WGS sequence"/>
</dbReference>
<dbReference type="EMBL" id="MUBK01000005">
    <property type="protein sequence ID" value="OTA21010.1"/>
    <property type="molecule type" value="Genomic_DNA"/>
</dbReference>
<keyword evidence="5 8" id="KW-0457">Lysine biosynthesis</keyword>
<comment type="catalytic activity">
    <reaction evidence="5 8">
        <text>meso-2,6-diaminopimelate + H(+) = L-lysine + CO2</text>
        <dbReference type="Rhea" id="RHEA:15101"/>
        <dbReference type="ChEBI" id="CHEBI:15378"/>
        <dbReference type="ChEBI" id="CHEBI:16526"/>
        <dbReference type="ChEBI" id="CHEBI:32551"/>
        <dbReference type="ChEBI" id="CHEBI:57791"/>
        <dbReference type="EC" id="4.1.1.20"/>
    </reaction>
</comment>
<dbReference type="InterPro" id="IPR022644">
    <property type="entry name" value="De-COase2_N"/>
</dbReference>
<evidence type="ECO:0000256" key="2">
    <source>
        <dbReference type="ARBA" id="ARBA00022793"/>
    </source>
</evidence>
<dbReference type="GO" id="GO:0030170">
    <property type="term" value="F:pyridoxal phosphate binding"/>
    <property type="evidence" value="ECO:0007669"/>
    <property type="project" value="UniProtKB-UniRule"/>
</dbReference>
<evidence type="ECO:0000313" key="11">
    <source>
        <dbReference type="Proteomes" id="UP000194204"/>
    </source>
</evidence>
<evidence type="ECO:0000256" key="8">
    <source>
        <dbReference type="RuleBase" id="RU003738"/>
    </source>
</evidence>
<protein>
    <recommendedName>
        <fullName evidence="5 6">Diaminopimelate decarboxylase</fullName>
        <shortName evidence="5">DAP decarboxylase</shortName>
        <shortName evidence="5">DAPDC</shortName>
        <ecNumber evidence="5 6">4.1.1.20</ecNumber>
    </recommendedName>
</protein>
<dbReference type="RefSeq" id="WP_086111853.1">
    <property type="nucleotide sequence ID" value="NZ_CAWNHF010000156.1"/>
</dbReference>
<evidence type="ECO:0000256" key="6">
    <source>
        <dbReference type="NCBIfam" id="TIGR01048"/>
    </source>
</evidence>
<comment type="similarity">
    <text evidence="5">Belongs to the Orn/Lys/Arg decarboxylase class-II family. LysA subfamily.</text>
</comment>
<comment type="pathway">
    <text evidence="5 8">Amino-acid biosynthesis; L-lysine biosynthesis via DAP pathway; L-lysine from DL-2,6-diaminopimelate: step 1/1.</text>
</comment>
<dbReference type="CDD" id="cd06828">
    <property type="entry name" value="PLPDE_III_DapDC"/>
    <property type="match status" value="1"/>
</dbReference>
<feature type="binding site" evidence="5">
    <location>
        <position position="273"/>
    </location>
    <ligand>
        <name>substrate</name>
    </ligand>
</feature>
<feature type="modified residue" description="N6-(pyridoxal phosphate)lysine" evidence="5 7">
    <location>
        <position position="56"/>
    </location>
</feature>
<feature type="binding site" evidence="5">
    <location>
        <position position="309"/>
    </location>
    <ligand>
        <name>substrate</name>
    </ligand>
</feature>
<dbReference type="SUPFAM" id="SSF50621">
    <property type="entry name" value="Alanine racemase C-terminal domain-like"/>
    <property type="match status" value="1"/>
</dbReference>
<evidence type="ECO:0000256" key="1">
    <source>
        <dbReference type="ARBA" id="ARBA00001933"/>
    </source>
</evidence>
<dbReference type="EC" id="4.1.1.20" evidence="5 6"/>
<organism evidence="10 11">
    <name type="scientific">Xenorhabdus beddingii</name>
    <dbReference type="NCBI Taxonomy" id="40578"/>
    <lineage>
        <taxon>Bacteria</taxon>
        <taxon>Pseudomonadati</taxon>
        <taxon>Pseudomonadota</taxon>
        <taxon>Gammaproteobacteria</taxon>
        <taxon>Enterobacterales</taxon>
        <taxon>Morganellaceae</taxon>
        <taxon>Xenorhabdus</taxon>
    </lineage>
</organism>
<evidence type="ECO:0000256" key="4">
    <source>
        <dbReference type="ARBA" id="ARBA00023239"/>
    </source>
</evidence>
<proteinExistence type="inferred from homology"/>
<dbReference type="InterPro" id="IPR000183">
    <property type="entry name" value="Orn/DAP/Arg_de-COase"/>
</dbReference>
<dbReference type="GO" id="GO:0009089">
    <property type="term" value="P:lysine biosynthetic process via diaminopimelate"/>
    <property type="evidence" value="ECO:0007669"/>
    <property type="project" value="UniProtKB-UniRule"/>
</dbReference>
<evidence type="ECO:0000256" key="3">
    <source>
        <dbReference type="ARBA" id="ARBA00022898"/>
    </source>
</evidence>
<feature type="binding site" evidence="5">
    <location>
        <position position="313"/>
    </location>
    <ligand>
        <name>substrate</name>
    </ligand>
</feature>
<comment type="caution">
    <text evidence="10">The sequence shown here is derived from an EMBL/GenBank/DDBJ whole genome shotgun (WGS) entry which is preliminary data.</text>
</comment>
<reference evidence="10 11" key="1">
    <citation type="submission" date="2017-01" db="EMBL/GenBank/DDBJ databases">
        <title>Deconstructing symbiosis and pathogenesis requirements using a combined genomic-metabolomic approach.</title>
        <authorList>
            <person name="Tobias N.J."/>
            <person name="Wolff H."/>
            <person name="Djahanschiri B."/>
            <person name="Ebersberger I."/>
            <person name="Bode H.B."/>
        </authorList>
    </citation>
    <scope>NUCLEOTIDE SEQUENCE [LARGE SCALE GENOMIC DNA]</scope>
    <source>
        <strain evidence="10 11">DSM 4764</strain>
    </source>
</reference>
<dbReference type="InterPro" id="IPR002986">
    <property type="entry name" value="DAP_deCOOHase_LysA"/>
</dbReference>
<keyword evidence="2 5" id="KW-0210">Decarboxylase</keyword>
<comment type="cofactor">
    <cofactor evidence="1 5 7 8">
        <name>pyridoxal 5'-phosphate</name>
        <dbReference type="ChEBI" id="CHEBI:597326"/>
    </cofactor>
</comment>
<dbReference type="InterPro" id="IPR022657">
    <property type="entry name" value="De-COase2_CS"/>
</dbReference>
<feature type="binding site" evidence="5">
    <location>
        <position position="399"/>
    </location>
    <ligand>
        <name>substrate</name>
    </ligand>
</feature>
<evidence type="ECO:0000256" key="7">
    <source>
        <dbReference type="PIRSR" id="PIRSR600183-50"/>
    </source>
</evidence>
<comment type="function">
    <text evidence="5">Specifically catalyzes the decarboxylation of meso-diaminopimelate (meso-DAP) to L-lysine.</text>
</comment>
<dbReference type="HAMAP" id="MF_02120">
    <property type="entry name" value="LysA"/>
    <property type="match status" value="1"/>
</dbReference>
<dbReference type="SUPFAM" id="SSF51419">
    <property type="entry name" value="PLP-binding barrel"/>
    <property type="match status" value="1"/>
</dbReference>
<feature type="binding site" evidence="5">
    <location>
        <position position="399"/>
    </location>
    <ligand>
        <name>pyridoxal 5'-phosphate</name>
        <dbReference type="ChEBI" id="CHEBI:597326"/>
    </ligand>
</feature>
<dbReference type="OrthoDB" id="9802241at2"/>
<dbReference type="Gene3D" id="2.40.37.10">
    <property type="entry name" value="Lyase, Ornithine Decarboxylase, Chain A, domain 1"/>
    <property type="match status" value="1"/>
</dbReference>
<dbReference type="PANTHER" id="PTHR43727:SF2">
    <property type="entry name" value="GROUP IV DECARBOXYLASE"/>
    <property type="match status" value="1"/>
</dbReference>
<sequence length="441" mass="48949">MTISTFPDGLGEHFTPENLLRLPIQYGTPLWLYDGDRIIKQIKKLKPFDVIRFAQKACSNTHILRLMREQGVKVDAVSLGEIERALYAGFHPGRDQSEIVFTADVIDEATLRRIIELDIPVNTGSIDMLEQIGERQPGHPVWLRVNPGFGHGHSQKTNTGGENSKHGIWYQDLPLAVEKIHQYGLKLVGLHMHIGSGVDYQHLANVCNAMVEQVMLCGEDIQAISAGGGLSIPYKIGEEAVDTEHYYSLWHEARQRIAQHLGHHVALEIEPGRFLVAESGLLMAEVRAVKPMGSRHYVLVDAGFNDLMRPAMYGSYHPISVLPVDALPIDGSPVDGLSVDNSDNEADLREADWQETLVAGPLCESGDVFTQLEGGEVIPRMLPPVSVGDYLIFHHTGAYGASMSSNYNSRPLIPEIMFIGGEARLIRRRQTIEELLSLEFV</sequence>
<evidence type="ECO:0000256" key="5">
    <source>
        <dbReference type="HAMAP-Rule" id="MF_02120"/>
    </source>
</evidence>
<accession>A0A1Y2SPN1</accession>
<keyword evidence="4 5" id="KW-0456">Lyase</keyword>
<feature type="binding site" evidence="5">
    <location>
        <position position="364"/>
    </location>
    <ligand>
        <name>substrate</name>
    </ligand>
</feature>
<keyword evidence="3 5" id="KW-0663">Pyridoxal phosphate</keyword>
<dbReference type="Gene3D" id="3.20.20.10">
    <property type="entry name" value="Alanine racemase"/>
    <property type="match status" value="1"/>
</dbReference>
<dbReference type="PROSITE" id="PS00878">
    <property type="entry name" value="ODR_DC_2_1"/>
    <property type="match status" value="1"/>
</dbReference>
<dbReference type="Pfam" id="PF02784">
    <property type="entry name" value="Orn_Arg_deC_N"/>
    <property type="match status" value="1"/>
</dbReference>